<comment type="caution">
    <text evidence="8">The sequence shown here is derived from an EMBL/GenBank/DDBJ whole genome shotgun (WGS) entry which is preliminary data.</text>
</comment>
<evidence type="ECO:0000313" key="9">
    <source>
        <dbReference type="Proteomes" id="UP001589793"/>
    </source>
</evidence>
<dbReference type="InterPro" id="IPR010432">
    <property type="entry name" value="RDD"/>
</dbReference>
<evidence type="ECO:0000313" key="8">
    <source>
        <dbReference type="EMBL" id="MFC0674252.1"/>
    </source>
</evidence>
<keyword evidence="2" id="KW-1003">Cell membrane</keyword>
<dbReference type="InterPro" id="IPR051791">
    <property type="entry name" value="Pra-immunoreactive"/>
</dbReference>
<dbReference type="PANTHER" id="PTHR36115">
    <property type="entry name" value="PROLINE-RICH ANTIGEN HOMOLOG-RELATED"/>
    <property type="match status" value="1"/>
</dbReference>
<organism evidence="8 9">
    <name type="scientific">Brachybacterium hainanense</name>
    <dbReference type="NCBI Taxonomy" id="1541174"/>
    <lineage>
        <taxon>Bacteria</taxon>
        <taxon>Bacillati</taxon>
        <taxon>Actinomycetota</taxon>
        <taxon>Actinomycetes</taxon>
        <taxon>Micrococcales</taxon>
        <taxon>Dermabacteraceae</taxon>
        <taxon>Brachybacterium</taxon>
    </lineage>
</organism>
<evidence type="ECO:0000259" key="7">
    <source>
        <dbReference type="Pfam" id="PF06271"/>
    </source>
</evidence>
<dbReference type="Proteomes" id="UP001589793">
    <property type="component" value="Unassembled WGS sequence"/>
</dbReference>
<protein>
    <submittedName>
        <fullName evidence="8">RDD family protein</fullName>
    </submittedName>
</protein>
<evidence type="ECO:0000256" key="4">
    <source>
        <dbReference type="ARBA" id="ARBA00022989"/>
    </source>
</evidence>
<keyword evidence="4 6" id="KW-1133">Transmembrane helix</keyword>
<evidence type="ECO:0000256" key="6">
    <source>
        <dbReference type="SAM" id="Phobius"/>
    </source>
</evidence>
<proteinExistence type="predicted"/>
<name>A0ABV6RB82_9MICO</name>
<feature type="transmembrane region" description="Helical" evidence="6">
    <location>
        <begin position="43"/>
        <end position="60"/>
    </location>
</feature>
<feature type="transmembrane region" description="Helical" evidence="6">
    <location>
        <begin position="106"/>
        <end position="125"/>
    </location>
</feature>
<feature type="transmembrane region" description="Helical" evidence="6">
    <location>
        <begin position="66"/>
        <end position="85"/>
    </location>
</feature>
<gene>
    <name evidence="8" type="ORF">ACFFF6_09830</name>
</gene>
<feature type="domain" description="RDD" evidence="7">
    <location>
        <begin position="38"/>
        <end position="138"/>
    </location>
</feature>
<dbReference type="PANTHER" id="PTHR36115:SF6">
    <property type="entry name" value="PROLINE-RICH ANTIGEN HOMOLOG"/>
    <property type="match status" value="1"/>
</dbReference>
<keyword evidence="5 6" id="KW-0472">Membrane</keyword>
<reference evidence="8 9" key="1">
    <citation type="submission" date="2024-09" db="EMBL/GenBank/DDBJ databases">
        <authorList>
            <person name="Sun Q."/>
            <person name="Mori K."/>
        </authorList>
    </citation>
    <scope>NUCLEOTIDE SEQUENCE [LARGE SCALE GENOMIC DNA]</scope>
    <source>
        <strain evidence="8 9">CICC 10874</strain>
    </source>
</reference>
<dbReference type="EMBL" id="JBHLSV010000010">
    <property type="protein sequence ID" value="MFC0674252.1"/>
    <property type="molecule type" value="Genomic_DNA"/>
</dbReference>
<comment type="subcellular location">
    <subcellularLocation>
        <location evidence="1">Cell membrane</location>
        <topology evidence="1">Multi-pass membrane protein</topology>
    </subcellularLocation>
</comment>
<accession>A0ABV6RB82</accession>
<evidence type="ECO:0000256" key="2">
    <source>
        <dbReference type="ARBA" id="ARBA00022475"/>
    </source>
</evidence>
<evidence type="ECO:0000256" key="5">
    <source>
        <dbReference type="ARBA" id="ARBA00023136"/>
    </source>
</evidence>
<evidence type="ECO:0000256" key="3">
    <source>
        <dbReference type="ARBA" id="ARBA00022692"/>
    </source>
</evidence>
<dbReference type="Pfam" id="PF06271">
    <property type="entry name" value="RDD"/>
    <property type="match status" value="1"/>
</dbReference>
<keyword evidence="3 6" id="KW-0812">Transmembrane</keyword>
<sequence length="144" mass="15941">MIERKDLGSWMDGPPQDEEYVRGSAIGLPPEGPGSAAPFGRRVVSLLIDWSICSLVSVLLFSYDSLVTLCLFVGLNLALMTLFGATPGQYLLRLRTQPVVHRYPMLVRSLIRTALMLLVLPAVIWNRDRQPLHDVLAGTAVVRL</sequence>
<dbReference type="RefSeq" id="WP_376980186.1">
    <property type="nucleotide sequence ID" value="NZ_JBHLSV010000010.1"/>
</dbReference>
<evidence type="ECO:0000256" key="1">
    <source>
        <dbReference type="ARBA" id="ARBA00004651"/>
    </source>
</evidence>
<keyword evidence="9" id="KW-1185">Reference proteome</keyword>